<organism evidence="1 3">
    <name type="scientific">Medicago truncatula</name>
    <name type="common">Barrel medic</name>
    <name type="synonym">Medicago tribuloides</name>
    <dbReference type="NCBI Taxonomy" id="3880"/>
    <lineage>
        <taxon>Eukaryota</taxon>
        <taxon>Viridiplantae</taxon>
        <taxon>Streptophyta</taxon>
        <taxon>Embryophyta</taxon>
        <taxon>Tracheophyta</taxon>
        <taxon>Spermatophyta</taxon>
        <taxon>Magnoliopsida</taxon>
        <taxon>eudicotyledons</taxon>
        <taxon>Gunneridae</taxon>
        <taxon>Pentapetalae</taxon>
        <taxon>rosids</taxon>
        <taxon>fabids</taxon>
        <taxon>Fabales</taxon>
        <taxon>Fabaceae</taxon>
        <taxon>Papilionoideae</taxon>
        <taxon>50 kb inversion clade</taxon>
        <taxon>NPAAA clade</taxon>
        <taxon>Hologalegina</taxon>
        <taxon>IRL clade</taxon>
        <taxon>Trifolieae</taxon>
        <taxon>Medicago</taxon>
    </lineage>
</organism>
<evidence type="ECO:0000313" key="2">
    <source>
        <dbReference type="EnsemblPlants" id="KEH42407"/>
    </source>
</evidence>
<name>A0A072VKV3_MEDTR</name>
<dbReference type="EnsemblPlants" id="KEH42407">
    <property type="protein sequence ID" value="KEH42407"/>
    <property type="gene ID" value="MTR_1g069130"/>
</dbReference>
<reference evidence="1 3" key="2">
    <citation type="journal article" date="2014" name="BMC Genomics">
        <title>An improved genome release (version Mt4.0) for the model legume Medicago truncatula.</title>
        <authorList>
            <person name="Tang H."/>
            <person name="Krishnakumar V."/>
            <person name="Bidwell S."/>
            <person name="Rosen B."/>
            <person name="Chan A."/>
            <person name="Zhou S."/>
            <person name="Gentzbittel L."/>
            <person name="Childs K.L."/>
            <person name="Yandell M."/>
            <person name="Gundlach H."/>
            <person name="Mayer K.F."/>
            <person name="Schwartz D.C."/>
            <person name="Town C.D."/>
        </authorList>
    </citation>
    <scope>GENOME REANNOTATION</scope>
    <source>
        <strain evidence="1">A17</strain>
        <strain evidence="2 3">cv. Jemalong A17</strain>
    </source>
</reference>
<reference evidence="1 3" key="1">
    <citation type="journal article" date="2011" name="Nature">
        <title>The Medicago genome provides insight into the evolution of rhizobial symbioses.</title>
        <authorList>
            <person name="Young N.D."/>
            <person name="Debelle F."/>
            <person name="Oldroyd G.E."/>
            <person name="Geurts R."/>
            <person name="Cannon S.B."/>
            <person name="Udvardi M.K."/>
            <person name="Benedito V.A."/>
            <person name="Mayer K.F."/>
            <person name="Gouzy J."/>
            <person name="Schoof H."/>
            <person name="Van de Peer Y."/>
            <person name="Proost S."/>
            <person name="Cook D.R."/>
            <person name="Meyers B.C."/>
            <person name="Spannagl M."/>
            <person name="Cheung F."/>
            <person name="De Mita S."/>
            <person name="Krishnakumar V."/>
            <person name="Gundlach H."/>
            <person name="Zhou S."/>
            <person name="Mudge J."/>
            <person name="Bharti A.K."/>
            <person name="Murray J.D."/>
            <person name="Naoumkina M.A."/>
            <person name="Rosen B."/>
            <person name="Silverstein K.A."/>
            <person name="Tang H."/>
            <person name="Rombauts S."/>
            <person name="Zhao P.X."/>
            <person name="Zhou P."/>
            <person name="Barbe V."/>
            <person name="Bardou P."/>
            <person name="Bechner M."/>
            <person name="Bellec A."/>
            <person name="Berger A."/>
            <person name="Berges H."/>
            <person name="Bidwell S."/>
            <person name="Bisseling T."/>
            <person name="Choisne N."/>
            <person name="Couloux A."/>
            <person name="Denny R."/>
            <person name="Deshpande S."/>
            <person name="Dai X."/>
            <person name="Doyle J.J."/>
            <person name="Dudez A.M."/>
            <person name="Farmer A.D."/>
            <person name="Fouteau S."/>
            <person name="Franken C."/>
            <person name="Gibelin C."/>
            <person name="Gish J."/>
            <person name="Goldstein S."/>
            <person name="Gonzalez A.J."/>
            <person name="Green P.J."/>
            <person name="Hallab A."/>
            <person name="Hartog M."/>
            <person name="Hua A."/>
            <person name="Humphray S.J."/>
            <person name="Jeong D.H."/>
            <person name="Jing Y."/>
            <person name="Jocker A."/>
            <person name="Kenton S.M."/>
            <person name="Kim D.J."/>
            <person name="Klee K."/>
            <person name="Lai H."/>
            <person name="Lang C."/>
            <person name="Lin S."/>
            <person name="Macmil S.L."/>
            <person name="Magdelenat G."/>
            <person name="Matthews L."/>
            <person name="McCorrison J."/>
            <person name="Monaghan E.L."/>
            <person name="Mun J.H."/>
            <person name="Najar F.Z."/>
            <person name="Nicholson C."/>
            <person name="Noirot C."/>
            <person name="O'Bleness M."/>
            <person name="Paule C.R."/>
            <person name="Poulain J."/>
            <person name="Prion F."/>
            <person name="Qin B."/>
            <person name="Qu C."/>
            <person name="Retzel E.F."/>
            <person name="Riddle C."/>
            <person name="Sallet E."/>
            <person name="Samain S."/>
            <person name="Samson N."/>
            <person name="Sanders I."/>
            <person name="Saurat O."/>
            <person name="Scarpelli C."/>
            <person name="Schiex T."/>
            <person name="Segurens B."/>
            <person name="Severin A.J."/>
            <person name="Sherrier D.J."/>
            <person name="Shi R."/>
            <person name="Sims S."/>
            <person name="Singer S.R."/>
            <person name="Sinharoy S."/>
            <person name="Sterck L."/>
            <person name="Viollet A."/>
            <person name="Wang B.B."/>
            <person name="Wang K."/>
            <person name="Wang M."/>
            <person name="Wang X."/>
            <person name="Warfsmann J."/>
            <person name="Weissenbach J."/>
            <person name="White D.D."/>
            <person name="White J.D."/>
            <person name="Wiley G.B."/>
            <person name="Wincker P."/>
            <person name="Xing Y."/>
            <person name="Yang L."/>
            <person name="Yao Z."/>
            <person name="Ying F."/>
            <person name="Zhai J."/>
            <person name="Zhou L."/>
            <person name="Zuber A."/>
            <person name="Denarie J."/>
            <person name="Dixon R.A."/>
            <person name="May G.D."/>
            <person name="Schwartz D.C."/>
            <person name="Rogers J."/>
            <person name="Quetier F."/>
            <person name="Town C.D."/>
            <person name="Roe B.A."/>
        </authorList>
    </citation>
    <scope>NUCLEOTIDE SEQUENCE [LARGE SCALE GENOMIC DNA]</scope>
    <source>
        <strain evidence="1">A17</strain>
        <strain evidence="2 3">cv. Jemalong A17</strain>
    </source>
</reference>
<evidence type="ECO:0000313" key="3">
    <source>
        <dbReference type="Proteomes" id="UP000002051"/>
    </source>
</evidence>
<reference evidence="2" key="3">
    <citation type="submission" date="2015-04" db="UniProtKB">
        <authorList>
            <consortium name="EnsemblPlants"/>
        </authorList>
    </citation>
    <scope>IDENTIFICATION</scope>
    <source>
        <strain evidence="2">cv. Jemalong A17</strain>
    </source>
</reference>
<dbReference type="EMBL" id="CM001217">
    <property type="protein sequence ID" value="KEH42407.1"/>
    <property type="molecule type" value="Genomic_DNA"/>
</dbReference>
<dbReference type="Proteomes" id="UP000002051">
    <property type="component" value="Unassembled WGS sequence"/>
</dbReference>
<evidence type="ECO:0000313" key="1">
    <source>
        <dbReference type="EMBL" id="KEH42407.1"/>
    </source>
</evidence>
<keyword evidence="3" id="KW-1185">Reference proteome</keyword>
<gene>
    <name evidence="1" type="ordered locus">MTR_1g069130</name>
</gene>
<sequence>MSWKIDSDIENALLHVRISTSNILLNKQRHNNRVSLHRPYLGSMFRKNIKGAPSFTLSS</sequence>
<dbReference type="AlphaFoldDB" id="A0A072VKV3"/>
<proteinExistence type="predicted"/>
<dbReference type="HOGENOM" id="CLU_2964273_0_0_1"/>
<protein>
    <submittedName>
        <fullName evidence="1 2">Uncharacterized protein</fullName>
    </submittedName>
</protein>
<accession>A0A072VKV3</accession>